<feature type="region of interest" description="Disordered" evidence="2">
    <location>
        <begin position="224"/>
        <end position="247"/>
    </location>
</feature>
<keyword evidence="4" id="KW-0969">Cilium</keyword>
<dbReference type="AlphaFoldDB" id="A0A4R2NZB3"/>
<dbReference type="Gene3D" id="6.10.250.2080">
    <property type="match status" value="1"/>
</dbReference>
<name>A0A4R2NZB3_RHOAD</name>
<feature type="transmembrane region" description="Helical" evidence="3">
    <location>
        <begin position="156"/>
        <end position="176"/>
    </location>
</feature>
<evidence type="ECO:0000313" key="5">
    <source>
        <dbReference type="Proteomes" id="UP000295733"/>
    </source>
</evidence>
<dbReference type="Pfam" id="PF01312">
    <property type="entry name" value="Bac_export_2"/>
    <property type="match status" value="1"/>
</dbReference>
<dbReference type="GO" id="GO:0005886">
    <property type="term" value="C:plasma membrane"/>
    <property type="evidence" value="ECO:0007669"/>
    <property type="project" value="TreeGrafter"/>
</dbReference>
<comment type="caution">
    <text evidence="4">The sequence shown here is derived from an EMBL/GenBank/DDBJ whole genome shotgun (WGS) entry which is preliminary data.</text>
</comment>
<feature type="compositionally biased region" description="Basic and acidic residues" evidence="2">
    <location>
        <begin position="9"/>
        <end position="25"/>
    </location>
</feature>
<keyword evidence="4" id="KW-0966">Cell projection</keyword>
<dbReference type="InterPro" id="IPR029025">
    <property type="entry name" value="T3SS_substrate_exporter_C"/>
</dbReference>
<reference evidence="4 5" key="1">
    <citation type="submission" date="2019-03" db="EMBL/GenBank/DDBJ databases">
        <title>Genomic Encyclopedia of Type Strains, Phase IV (KMG-IV): sequencing the most valuable type-strain genomes for metagenomic binning, comparative biology and taxonomic classification.</title>
        <authorList>
            <person name="Goeker M."/>
        </authorList>
    </citation>
    <scope>NUCLEOTIDE SEQUENCE [LARGE SCALE GENOMIC DNA]</scope>
    <source>
        <strain evidence="4 5">DSM 2781</strain>
    </source>
</reference>
<dbReference type="InterPro" id="IPR006135">
    <property type="entry name" value="T3SS_substrate_exporter"/>
</dbReference>
<dbReference type="Gene3D" id="3.40.1690.10">
    <property type="entry name" value="secretion proteins EscU"/>
    <property type="match status" value="1"/>
</dbReference>
<comment type="similarity">
    <text evidence="1">Belongs to the type III secretion exporter family.</text>
</comment>
<dbReference type="RefSeq" id="WP_132599208.1">
    <property type="nucleotide sequence ID" value="NZ_NRRP01000004.1"/>
</dbReference>
<evidence type="ECO:0000313" key="4">
    <source>
        <dbReference type="EMBL" id="TCP27653.1"/>
    </source>
</evidence>
<dbReference type="GO" id="GO:0009306">
    <property type="term" value="P:protein secretion"/>
    <property type="evidence" value="ECO:0007669"/>
    <property type="project" value="InterPro"/>
</dbReference>
<feature type="compositionally biased region" description="Basic and acidic residues" evidence="2">
    <location>
        <begin position="226"/>
        <end position="243"/>
    </location>
</feature>
<dbReference type="SUPFAM" id="SSF160544">
    <property type="entry name" value="EscU C-terminal domain-like"/>
    <property type="match status" value="1"/>
</dbReference>
<evidence type="ECO:0000256" key="1">
    <source>
        <dbReference type="ARBA" id="ARBA00010690"/>
    </source>
</evidence>
<dbReference type="PANTHER" id="PTHR30531">
    <property type="entry name" value="FLAGELLAR BIOSYNTHETIC PROTEIN FLHB"/>
    <property type="match status" value="1"/>
</dbReference>
<keyword evidence="3" id="KW-0472">Membrane</keyword>
<evidence type="ECO:0000256" key="3">
    <source>
        <dbReference type="SAM" id="Phobius"/>
    </source>
</evidence>
<protein>
    <submittedName>
        <fullName evidence="4">Flagellar biosynthetic protein FlhB</fullName>
    </submittedName>
</protein>
<feature type="region of interest" description="Disordered" evidence="2">
    <location>
        <begin position="1"/>
        <end position="25"/>
    </location>
</feature>
<feature type="transmembrane region" description="Helical" evidence="3">
    <location>
        <begin position="188"/>
        <end position="214"/>
    </location>
</feature>
<dbReference type="EMBL" id="SLXL01000001">
    <property type="protein sequence ID" value="TCP27653.1"/>
    <property type="molecule type" value="Genomic_DNA"/>
</dbReference>
<keyword evidence="3" id="KW-0812">Transmembrane</keyword>
<feature type="transmembrane region" description="Helical" evidence="3">
    <location>
        <begin position="42"/>
        <end position="67"/>
    </location>
</feature>
<dbReference type="Proteomes" id="UP000295733">
    <property type="component" value="Unassembled WGS sequence"/>
</dbReference>
<gene>
    <name evidence="4" type="ORF">EV656_101562</name>
</gene>
<dbReference type="PANTHER" id="PTHR30531:SF12">
    <property type="entry name" value="FLAGELLAR BIOSYNTHETIC PROTEIN FLHB"/>
    <property type="match status" value="1"/>
</dbReference>
<dbReference type="OrthoDB" id="9807950at2"/>
<evidence type="ECO:0000256" key="2">
    <source>
        <dbReference type="SAM" id="MobiDB-lite"/>
    </source>
</evidence>
<keyword evidence="3" id="KW-1133">Transmembrane helix</keyword>
<keyword evidence="4" id="KW-0282">Flagellum</keyword>
<dbReference type="PRINTS" id="PR00950">
    <property type="entry name" value="TYPE3IMSPROT"/>
</dbReference>
<proteinExistence type="inferred from homology"/>
<accession>A0A4R2NZB3</accession>
<keyword evidence="5" id="KW-1185">Reference proteome</keyword>
<sequence>MSGASQEDAADKPHEPTQKKLDDARRKGEIAKSADLNTAASYAGLLLAALALGGTGLAALGTLGAGLLGRAEALAPLMLSGPALAGGLMLQVALGAAPFLLLPGMAVLASVVAQRSLVVAPARLRPKLSRLNPVANAAQKFGRSGLFDFAKSTAKLTLYAGLLGVYLAGHLDQILALPGLDPGPANAAALRMGLGFLSIVVVTAAVLGVIDLLWQRAEHGRRHRMSHQELKDEIKQSEGDPHMKQQRRQRATDIATNRMLADVPKADVVIVNPTHVAVALAWDRGAALPPICVAKGVDEIAARIREIAAEAGVPMRRDPPAARALHANVEIGQPILPEHYAAVAAAIRFAEEMRRRAGGWR</sequence>
<organism evidence="4 5">
    <name type="scientific">Rhodovulum adriaticum</name>
    <name type="common">Rhodopseudomonas adriatica</name>
    <dbReference type="NCBI Taxonomy" id="35804"/>
    <lineage>
        <taxon>Bacteria</taxon>
        <taxon>Pseudomonadati</taxon>
        <taxon>Pseudomonadota</taxon>
        <taxon>Alphaproteobacteria</taxon>
        <taxon>Rhodobacterales</taxon>
        <taxon>Paracoccaceae</taxon>
        <taxon>Rhodovulum</taxon>
    </lineage>
</organism>